<dbReference type="Gene3D" id="2.40.50.90">
    <property type="match status" value="1"/>
</dbReference>
<proteinExistence type="predicted"/>
<reference evidence="2 3" key="1">
    <citation type="submission" date="2020-08" db="EMBL/GenBank/DDBJ databases">
        <title>Genomic Encyclopedia of Type Strains, Phase IV (KMG-IV): sequencing the most valuable type-strain genomes for metagenomic binning, comparative biology and taxonomic classification.</title>
        <authorList>
            <person name="Goeker M."/>
        </authorList>
    </citation>
    <scope>NUCLEOTIDE SEQUENCE [LARGE SCALE GENOMIC DNA]</scope>
    <source>
        <strain evidence="2 3">DSM 106739</strain>
    </source>
</reference>
<keyword evidence="3" id="KW-1185">Reference proteome</keyword>
<name>A0A840BQK1_9RHOO</name>
<dbReference type="Pfam" id="PF00565">
    <property type="entry name" value="SNase"/>
    <property type="match status" value="1"/>
</dbReference>
<feature type="domain" description="TNase-like" evidence="1">
    <location>
        <begin position="21"/>
        <end position="195"/>
    </location>
</feature>
<dbReference type="AlphaFoldDB" id="A0A840BQK1"/>
<organism evidence="2 3">
    <name type="scientific">Niveibacterium umoris</name>
    <dbReference type="NCBI Taxonomy" id="1193620"/>
    <lineage>
        <taxon>Bacteria</taxon>
        <taxon>Pseudomonadati</taxon>
        <taxon>Pseudomonadota</taxon>
        <taxon>Betaproteobacteria</taxon>
        <taxon>Rhodocyclales</taxon>
        <taxon>Rhodocyclaceae</taxon>
        <taxon>Niveibacterium</taxon>
    </lineage>
</organism>
<dbReference type="EMBL" id="JACIET010000002">
    <property type="protein sequence ID" value="MBB4013808.1"/>
    <property type="molecule type" value="Genomic_DNA"/>
</dbReference>
<keyword evidence="2" id="KW-0540">Nuclease</keyword>
<evidence type="ECO:0000259" key="1">
    <source>
        <dbReference type="PROSITE" id="PS50830"/>
    </source>
</evidence>
<dbReference type="PROSITE" id="PS50830">
    <property type="entry name" value="TNASE_3"/>
    <property type="match status" value="1"/>
</dbReference>
<dbReference type="RefSeq" id="WP_183635728.1">
    <property type="nucleotide sequence ID" value="NZ_BAABLE010000005.1"/>
</dbReference>
<keyword evidence="2" id="KW-0378">Hydrolase</keyword>
<dbReference type="InterPro" id="IPR035437">
    <property type="entry name" value="SNase_OB-fold_sf"/>
</dbReference>
<evidence type="ECO:0000313" key="3">
    <source>
        <dbReference type="Proteomes" id="UP000561045"/>
    </source>
</evidence>
<comment type="caution">
    <text evidence="2">The sequence shown here is derived from an EMBL/GenBank/DDBJ whole genome shotgun (WGS) entry which is preliminary data.</text>
</comment>
<dbReference type="GO" id="GO:0004519">
    <property type="term" value="F:endonuclease activity"/>
    <property type="evidence" value="ECO:0007669"/>
    <property type="project" value="UniProtKB-KW"/>
</dbReference>
<gene>
    <name evidence="2" type="ORF">GGR36_003154</name>
</gene>
<sequence length="294" mass="32330">MALDYYKVIHGTLVAVSYQPDGDSIRFVADDPDQFGELHRGHQVIPSRRDGSVQLRLEGIDAPETHYGKAKQPLGDAARDALLSTLGFASWDFEADGATVEMTSPEAVSATILTKAADVHGRPISYLFRDGVIPHDDGDVVPLGGNLFYESANCKMVSSGDAYPLCYSSTPRAHRSALREAARHARAHSLGVWGQDESELFSLVDAASIGIHGALIYPKLFRRCTDYLKQALAAQVDYNLADWLRDNPSEDDKLFIEHGGRSRPIVVPLHAAIEQRNARIAFMPDLTELVFIEK</sequence>
<protein>
    <submittedName>
        <fullName evidence="2">Endonuclease YncB(Thermonuclease family)</fullName>
    </submittedName>
</protein>
<dbReference type="SUPFAM" id="SSF50199">
    <property type="entry name" value="Staphylococcal nuclease"/>
    <property type="match status" value="1"/>
</dbReference>
<dbReference type="Proteomes" id="UP000561045">
    <property type="component" value="Unassembled WGS sequence"/>
</dbReference>
<accession>A0A840BQK1</accession>
<dbReference type="InterPro" id="IPR016071">
    <property type="entry name" value="Staphylococal_nuclease_OB-fold"/>
</dbReference>
<evidence type="ECO:0000313" key="2">
    <source>
        <dbReference type="EMBL" id="MBB4013808.1"/>
    </source>
</evidence>
<keyword evidence="2" id="KW-0255">Endonuclease</keyword>